<keyword evidence="2" id="KW-0472">Membrane</keyword>
<feature type="transmembrane region" description="Helical" evidence="2">
    <location>
        <begin position="98"/>
        <end position="120"/>
    </location>
</feature>
<dbReference type="AlphaFoldDB" id="A0ABD2PUZ0"/>
<dbReference type="Gene3D" id="1.20.1070.10">
    <property type="entry name" value="Rhodopsin 7-helix transmembrane proteins"/>
    <property type="match status" value="1"/>
</dbReference>
<feature type="region of interest" description="Disordered" evidence="1">
    <location>
        <begin position="186"/>
        <end position="207"/>
    </location>
</feature>
<evidence type="ECO:0000313" key="4">
    <source>
        <dbReference type="Proteomes" id="UP001626550"/>
    </source>
</evidence>
<evidence type="ECO:0000256" key="2">
    <source>
        <dbReference type="SAM" id="Phobius"/>
    </source>
</evidence>
<keyword evidence="4" id="KW-1185">Reference proteome</keyword>
<gene>
    <name evidence="3" type="ORF">Ciccas_011151</name>
</gene>
<reference evidence="3 4" key="1">
    <citation type="submission" date="2024-11" db="EMBL/GenBank/DDBJ databases">
        <title>Adaptive evolution of stress response genes in parasites aligns with host niche diversity.</title>
        <authorList>
            <person name="Hahn C."/>
            <person name="Resl P."/>
        </authorList>
    </citation>
    <scope>NUCLEOTIDE SEQUENCE [LARGE SCALE GENOMIC DNA]</scope>
    <source>
        <strain evidence="3">EGGRZ-B1_66</strain>
        <tissue evidence="3">Body</tissue>
    </source>
</reference>
<dbReference type="Proteomes" id="UP001626550">
    <property type="component" value="Unassembled WGS sequence"/>
</dbReference>
<feature type="compositionally biased region" description="Low complexity" evidence="1">
    <location>
        <begin position="188"/>
        <end position="200"/>
    </location>
</feature>
<accession>A0ABD2PUZ0</accession>
<feature type="transmembrane region" description="Helical" evidence="2">
    <location>
        <begin position="140"/>
        <end position="162"/>
    </location>
</feature>
<keyword evidence="2" id="KW-0812">Transmembrane</keyword>
<feature type="transmembrane region" description="Helical" evidence="2">
    <location>
        <begin position="59"/>
        <end position="78"/>
    </location>
</feature>
<evidence type="ECO:0000256" key="1">
    <source>
        <dbReference type="SAM" id="MobiDB-lite"/>
    </source>
</evidence>
<evidence type="ECO:0008006" key="5">
    <source>
        <dbReference type="Google" id="ProtNLM"/>
    </source>
</evidence>
<feature type="non-terminal residue" evidence="3">
    <location>
        <position position="207"/>
    </location>
</feature>
<sequence>MESVGSAIDRPQWTIFLNGFSIAACSCIGMPLTIMLFYSVVRADTLPSRLKILMAHQTAVDFLGALLTVIKLATYFQELSDVNRASNMVSCYLWENSLLYWLVVVISFYGLCVLMLQNFIQARVTSESTEQEAHNTKVSIQVFMPLICIYVISFAINVPLIGQVVEFRSNATDALHGSCIVGTADRNSSMSQNSSHSSRSPVALITS</sequence>
<comment type="caution">
    <text evidence="3">The sequence shown here is derived from an EMBL/GenBank/DDBJ whole genome shotgun (WGS) entry which is preliminary data.</text>
</comment>
<keyword evidence="2" id="KW-1133">Transmembrane helix</keyword>
<feature type="transmembrane region" description="Helical" evidence="2">
    <location>
        <begin position="15"/>
        <end position="38"/>
    </location>
</feature>
<name>A0ABD2PUZ0_9PLAT</name>
<proteinExistence type="predicted"/>
<evidence type="ECO:0000313" key="3">
    <source>
        <dbReference type="EMBL" id="KAL3310286.1"/>
    </source>
</evidence>
<organism evidence="3 4">
    <name type="scientific">Cichlidogyrus casuarinus</name>
    <dbReference type="NCBI Taxonomy" id="1844966"/>
    <lineage>
        <taxon>Eukaryota</taxon>
        <taxon>Metazoa</taxon>
        <taxon>Spiralia</taxon>
        <taxon>Lophotrochozoa</taxon>
        <taxon>Platyhelminthes</taxon>
        <taxon>Monogenea</taxon>
        <taxon>Monopisthocotylea</taxon>
        <taxon>Dactylogyridea</taxon>
        <taxon>Ancyrocephalidae</taxon>
        <taxon>Cichlidogyrus</taxon>
    </lineage>
</organism>
<protein>
    <recommendedName>
        <fullName evidence="5">G-protein coupled receptors family 1 profile domain-containing protein</fullName>
    </recommendedName>
</protein>
<dbReference type="EMBL" id="JBJKFK010003085">
    <property type="protein sequence ID" value="KAL3310286.1"/>
    <property type="molecule type" value="Genomic_DNA"/>
</dbReference>